<organism evidence="1">
    <name type="scientific">Myoviridae sp. ctZgq1</name>
    <dbReference type="NCBI Taxonomy" id="2826666"/>
    <lineage>
        <taxon>Viruses</taxon>
        <taxon>Duplodnaviria</taxon>
        <taxon>Heunggongvirae</taxon>
        <taxon>Uroviricota</taxon>
        <taxon>Caudoviricetes</taxon>
    </lineage>
</organism>
<reference evidence="1" key="1">
    <citation type="journal article" date="2021" name="Proc. Natl. Acad. Sci. U.S.A.">
        <title>A Catalog of Tens of Thousands of Viruses from Human Metagenomes Reveals Hidden Associations with Chronic Diseases.</title>
        <authorList>
            <person name="Tisza M.J."/>
            <person name="Buck C.B."/>
        </authorList>
    </citation>
    <scope>NUCLEOTIDE SEQUENCE</scope>
    <source>
        <strain evidence="1">CtZgq1</strain>
    </source>
</reference>
<accession>A0A8S5LXW1</accession>
<evidence type="ECO:0000313" key="1">
    <source>
        <dbReference type="EMBL" id="DAD74643.1"/>
    </source>
</evidence>
<sequence length="178" mass="20991">MNCYYLIPTEYENKDSRYLLFRRNAELGLAIQEATKSILKKAGINEADYRIKKEGIYLSRKFIDKHKEELRGSLPKDDNSDWVLLSNSSEIMLEIKRARSEVSIEFNKENPHRIDIALYVYHKEEHKIGWGMNSKKTILIACEGECRELSKFATVKSTFDRELKTLEYENLYFGFDFL</sequence>
<dbReference type="EMBL" id="BK014762">
    <property type="protein sequence ID" value="DAD74643.1"/>
    <property type="molecule type" value="Genomic_DNA"/>
</dbReference>
<proteinExistence type="predicted"/>
<name>A0A8S5LXW1_9CAUD</name>
<protein>
    <submittedName>
        <fullName evidence="1">Uncharacterized protein</fullName>
    </submittedName>
</protein>